<proteinExistence type="predicted"/>
<protein>
    <submittedName>
        <fullName evidence="1">Uncharacterized protein</fullName>
    </submittedName>
</protein>
<reference evidence="1" key="1">
    <citation type="journal article" date="2014" name="Front. Microbiol.">
        <title>High frequency of phylogenetically diverse reductive dehalogenase-homologous genes in deep subseafloor sedimentary metagenomes.</title>
        <authorList>
            <person name="Kawai M."/>
            <person name="Futagami T."/>
            <person name="Toyoda A."/>
            <person name="Takaki Y."/>
            <person name="Nishi S."/>
            <person name="Hori S."/>
            <person name="Arai W."/>
            <person name="Tsubouchi T."/>
            <person name="Morono Y."/>
            <person name="Uchiyama I."/>
            <person name="Ito T."/>
            <person name="Fujiyama A."/>
            <person name="Inagaki F."/>
            <person name="Takami H."/>
        </authorList>
    </citation>
    <scope>NUCLEOTIDE SEQUENCE</scope>
    <source>
        <strain evidence="1">Expedition CK06-06</strain>
    </source>
</reference>
<dbReference type="EMBL" id="BARW01009133">
    <property type="protein sequence ID" value="GAI76611.1"/>
    <property type="molecule type" value="Genomic_DNA"/>
</dbReference>
<feature type="non-terminal residue" evidence="1">
    <location>
        <position position="1"/>
    </location>
</feature>
<evidence type="ECO:0000313" key="1">
    <source>
        <dbReference type="EMBL" id="GAI76611.1"/>
    </source>
</evidence>
<sequence>FYKGKLKPLINSDGKINQTLLDYLTLTTSKKSGNKVRLSVPHDLKKRYPHCSYDEFQECRDKAIWMYESWKALQRTSTKEQNRPQLRKKTPRTLYRGKNGRGTVQVHYDPDNTTAKLWLMLRDSLDTKRDGKRNHSHLHLPLAYSPYHEKNPIVII</sequence>
<organism evidence="1">
    <name type="scientific">marine sediment metagenome</name>
    <dbReference type="NCBI Taxonomy" id="412755"/>
    <lineage>
        <taxon>unclassified sequences</taxon>
        <taxon>metagenomes</taxon>
        <taxon>ecological metagenomes</taxon>
    </lineage>
</organism>
<accession>X1SBW6</accession>
<comment type="caution">
    <text evidence="1">The sequence shown here is derived from an EMBL/GenBank/DDBJ whole genome shotgun (WGS) entry which is preliminary data.</text>
</comment>
<name>X1SBW6_9ZZZZ</name>
<dbReference type="AlphaFoldDB" id="X1SBW6"/>
<gene>
    <name evidence="1" type="ORF">S12H4_18483</name>
</gene>